<accession>Q73D75</accession>
<dbReference type="Pfam" id="PF02384">
    <property type="entry name" value="N6_Mtase"/>
    <property type="match status" value="1"/>
</dbReference>
<evidence type="ECO:0000256" key="1">
    <source>
        <dbReference type="ARBA" id="ARBA00011900"/>
    </source>
</evidence>
<evidence type="ECO:0000256" key="2">
    <source>
        <dbReference type="ARBA" id="ARBA00022603"/>
    </source>
</evidence>
<organism evidence="9 10">
    <name type="scientific">Bacillus cereus (strain ATCC 10987 / NRS 248)</name>
    <dbReference type="NCBI Taxonomy" id="222523"/>
    <lineage>
        <taxon>Bacteria</taxon>
        <taxon>Bacillati</taxon>
        <taxon>Bacillota</taxon>
        <taxon>Bacilli</taxon>
        <taxon>Bacillales</taxon>
        <taxon>Bacillaceae</taxon>
        <taxon>Bacillus</taxon>
        <taxon>Bacillus cereus group</taxon>
    </lineage>
</organism>
<dbReference type="GO" id="GO:0009307">
    <property type="term" value="P:DNA restriction-modification system"/>
    <property type="evidence" value="ECO:0007669"/>
    <property type="project" value="UniProtKB-KW"/>
</dbReference>
<dbReference type="AlphaFoldDB" id="Q73D75"/>
<evidence type="ECO:0000259" key="8">
    <source>
        <dbReference type="Pfam" id="PF02384"/>
    </source>
</evidence>
<dbReference type="InterPro" id="IPR029063">
    <property type="entry name" value="SAM-dependent_MTases_sf"/>
</dbReference>
<dbReference type="EMBL" id="AE017194">
    <property type="protein sequence ID" value="AAS39770.1"/>
    <property type="molecule type" value="Genomic_DNA"/>
</dbReference>
<proteinExistence type="predicted"/>
<evidence type="ECO:0000256" key="3">
    <source>
        <dbReference type="ARBA" id="ARBA00022679"/>
    </source>
</evidence>
<dbReference type="GO" id="GO:0008170">
    <property type="term" value="F:N-methyltransferase activity"/>
    <property type="evidence" value="ECO:0007669"/>
    <property type="project" value="InterPro"/>
</dbReference>
<feature type="domain" description="DNA methylase adenine-specific" evidence="8">
    <location>
        <begin position="193"/>
        <end position="402"/>
    </location>
</feature>
<name>Q73D75_BACC1</name>
<evidence type="ECO:0000313" key="10">
    <source>
        <dbReference type="Proteomes" id="UP000002527"/>
    </source>
</evidence>
<dbReference type="SUPFAM" id="SSF116734">
    <property type="entry name" value="DNA methylase specificity domain"/>
    <property type="match status" value="1"/>
</dbReference>
<reference evidence="9 10" key="1">
    <citation type="journal article" date="2004" name="Nucleic Acids Res.">
        <title>The genome sequence of Bacillus cereus ATCC 10987 reveals metabolic adaptations and a large plasmid related to Bacillus anthracis pXO1.</title>
        <authorList>
            <person name="Rasko D.A."/>
            <person name="Ravel J."/>
            <person name="Okstad O.A."/>
            <person name="Helgason E."/>
            <person name="Cer R.Z."/>
            <person name="Jiang L."/>
            <person name="Shores K.A."/>
            <person name="Fouts D.E."/>
            <person name="Tourasse N.J."/>
            <person name="Angiuoli S.V."/>
            <person name="Kolonay J."/>
            <person name="Nelson W.C."/>
            <person name="Kolsto A.-B."/>
            <person name="Fraser C.M."/>
            <person name="Read T.D."/>
        </authorList>
    </citation>
    <scope>NUCLEOTIDE SEQUENCE [LARGE SCALE GENOMIC DNA]</scope>
    <source>
        <strain evidence="10">ATCC 10987 / NRS 248</strain>
    </source>
</reference>
<dbReference type="KEGG" id="bca:BCE_0839"/>
<keyword evidence="3" id="KW-0808">Transferase</keyword>
<keyword evidence="2" id="KW-0489">Methyltransferase</keyword>
<dbReference type="GO" id="GO:0003677">
    <property type="term" value="F:DNA binding"/>
    <property type="evidence" value="ECO:0007669"/>
    <property type="project" value="UniProtKB-KW"/>
</dbReference>
<dbReference type="SUPFAM" id="SSF53335">
    <property type="entry name" value="S-adenosyl-L-methionine-dependent methyltransferases"/>
    <property type="match status" value="1"/>
</dbReference>
<dbReference type="PANTHER" id="PTHR42933:SF4">
    <property type="entry name" value="TYPE I RESTRICTION ENZYME ECOKI METHYLASE SUBUNIT"/>
    <property type="match status" value="1"/>
</dbReference>
<keyword evidence="5" id="KW-0680">Restriction system</keyword>
<dbReference type="InterPro" id="IPR003356">
    <property type="entry name" value="DNA_methylase_A-5"/>
</dbReference>
<evidence type="ECO:0000313" key="9">
    <source>
        <dbReference type="EMBL" id="AAS39770.1"/>
    </source>
</evidence>
<dbReference type="PANTHER" id="PTHR42933">
    <property type="entry name" value="SLR6095 PROTEIN"/>
    <property type="match status" value="1"/>
</dbReference>
<dbReference type="Gene3D" id="3.90.220.20">
    <property type="entry name" value="DNA methylase specificity domains"/>
    <property type="match status" value="1"/>
</dbReference>
<evidence type="ECO:0000256" key="7">
    <source>
        <dbReference type="ARBA" id="ARBA00047942"/>
    </source>
</evidence>
<dbReference type="HOGENOM" id="CLU_443242_0_0_9"/>
<dbReference type="Proteomes" id="UP000002527">
    <property type="component" value="Chromosome"/>
</dbReference>
<protein>
    <recommendedName>
        <fullName evidence="1">site-specific DNA-methyltransferase (adenine-specific)</fullName>
        <ecNumber evidence="1">2.1.1.72</ecNumber>
    </recommendedName>
</protein>
<keyword evidence="4" id="KW-0949">S-adenosyl-L-methionine</keyword>
<evidence type="ECO:0000256" key="6">
    <source>
        <dbReference type="ARBA" id="ARBA00023125"/>
    </source>
</evidence>
<dbReference type="InterPro" id="IPR051537">
    <property type="entry name" value="DNA_Adenine_Mtase"/>
</dbReference>
<gene>
    <name evidence="9" type="ordered locus">BCE_0839</name>
</gene>
<dbReference type="Gene3D" id="3.40.50.150">
    <property type="entry name" value="Vaccinia Virus protein VP39"/>
    <property type="match status" value="1"/>
</dbReference>
<dbReference type="GO" id="GO:0032259">
    <property type="term" value="P:methylation"/>
    <property type="evidence" value="ECO:0007669"/>
    <property type="project" value="UniProtKB-KW"/>
</dbReference>
<dbReference type="GO" id="GO:0009007">
    <property type="term" value="F:site-specific DNA-methyltransferase (adenine-specific) activity"/>
    <property type="evidence" value="ECO:0007669"/>
    <property type="project" value="UniProtKB-EC"/>
</dbReference>
<evidence type="ECO:0000256" key="5">
    <source>
        <dbReference type="ARBA" id="ARBA00022747"/>
    </source>
</evidence>
<evidence type="ECO:0000256" key="4">
    <source>
        <dbReference type="ARBA" id="ARBA00022691"/>
    </source>
</evidence>
<sequence length="613" mass="68057">METNYERSIYAGLESIRGYERAENYKGMILLAGVIGKTLEKYNKPLSLLPSVLESHSSPVTAIQTFFSQHQEEEVGKSAARLAEKLDKNALRMFFQVVSNDVTGTIEEVHAITCKLDNLSSKKTNQQIPSSMKLIFEKEMIIETLKDIYIQGNNDDPFWSLVIAKKYPKLTVYADTMSLDVFDMMQLGAYAYEISNIVIKQGDVLKKPTFILEEGNLQQFDCVISIPAMGSISPNVGEHDEFGRFLFGRSSKRDATLDYVSHALASTKTNGRAVILTLGGSLFRGGVEEKVRTAIAKSRQVEGVIKFASSILLNTAVAPYALFLNRNQSLDVSPSIRMVDASEIIGVQGRAKVLENEHIERILSLYRSSESVNGVASTVSIDDVIQNNGELIPERYTMSERISLPVIGERTINKTEMMNREKTVELGEIAELTNGINIKSSDGQHSIQIIKASDIQGGKISVDELESVSVADLSVIQKAKVQAGDIVLLSRGTSIKFAVVPKGIGNAYASMNLMIIRPKEGVDPYFIQTFLESPFGIWQMEQIQTGTTIQLIKLGDMKSIRVPSLTQEVQIQVGKQYQLINQTYEQELDKAYKAKVESTLGLYEQIGLMNWTK</sequence>
<comment type="catalytic activity">
    <reaction evidence="7">
        <text>a 2'-deoxyadenosine in DNA + S-adenosyl-L-methionine = an N(6)-methyl-2'-deoxyadenosine in DNA + S-adenosyl-L-homocysteine + H(+)</text>
        <dbReference type="Rhea" id="RHEA:15197"/>
        <dbReference type="Rhea" id="RHEA-COMP:12418"/>
        <dbReference type="Rhea" id="RHEA-COMP:12419"/>
        <dbReference type="ChEBI" id="CHEBI:15378"/>
        <dbReference type="ChEBI" id="CHEBI:57856"/>
        <dbReference type="ChEBI" id="CHEBI:59789"/>
        <dbReference type="ChEBI" id="CHEBI:90615"/>
        <dbReference type="ChEBI" id="CHEBI:90616"/>
        <dbReference type="EC" id="2.1.1.72"/>
    </reaction>
</comment>
<keyword evidence="6" id="KW-0238">DNA-binding</keyword>
<dbReference type="EC" id="2.1.1.72" evidence="1"/>
<dbReference type="InterPro" id="IPR044946">
    <property type="entry name" value="Restrct_endonuc_typeI_TRD_sf"/>
</dbReference>